<organism evidence="2 3">
    <name type="scientific">Escherichia coli</name>
    <dbReference type="NCBI Taxonomy" id="562"/>
    <lineage>
        <taxon>Bacteria</taxon>
        <taxon>Pseudomonadati</taxon>
        <taxon>Pseudomonadota</taxon>
        <taxon>Gammaproteobacteria</taxon>
        <taxon>Enterobacterales</taxon>
        <taxon>Enterobacteriaceae</taxon>
        <taxon>Escherichia</taxon>
    </lineage>
</organism>
<dbReference type="InterPro" id="IPR013549">
    <property type="entry name" value="DUF1731"/>
</dbReference>
<comment type="caution">
    <text evidence="2">The sequence shown here is derived from an EMBL/GenBank/DDBJ whole genome shotgun (WGS) entry which is preliminary data.</text>
</comment>
<proteinExistence type="predicted"/>
<reference evidence="2 3" key="1">
    <citation type="submission" date="2019-12" db="EMBL/GenBank/DDBJ databases">
        <title>Enteriobacteria Tanzani isolates_8377-8380.</title>
        <authorList>
            <person name="Subbiah M."/>
            <person name="Call D."/>
        </authorList>
    </citation>
    <scope>NUCLEOTIDE SEQUENCE [LARGE SCALE GENOMIC DNA]</scope>
    <source>
        <strain evidence="2 3">8378wC7</strain>
    </source>
</reference>
<dbReference type="AlphaFoldDB" id="A0A6L7CTQ6"/>
<evidence type="ECO:0000313" key="3">
    <source>
        <dbReference type="Proteomes" id="UP000480485"/>
    </source>
</evidence>
<feature type="non-terminal residue" evidence="2">
    <location>
        <position position="1"/>
    </location>
</feature>
<evidence type="ECO:0000313" key="2">
    <source>
        <dbReference type="EMBL" id="MWT88456.1"/>
    </source>
</evidence>
<dbReference type="EMBL" id="WTRN01001559">
    <property type="protein sequence ID" value="MWT88456.1"/>
    <property type="molecule type" value="Genomic_DNA"/>
</dbReference>
<gene>
    <name evidence="2" type="ORF">GP954_25565</name>
</gene>
<accession>A0A6L7CTQ6</accession>
<dbReference type="Proteomes" id="UP000480485">
    <property type="component" value="Unassembled WGS sequence"/>
</dbReference>
<name>A0A6L7CTQ6_ECOLX</name>
<protein>
    <submittedName>
        <fullName evidence="2">DUF1731 domain-containing protein</fullName>
    </submittedName>
</protein>
<dbReference type="Pfam" id="PF08338">
    <property type="entry name" value="DUF1731"/>
    <property type="match status" value="1"/>
</dbReference>
<evidence type="ECO:0000259" key="1">
    <source>
        <dbReference type="Pfam" id="PF08338"/>
    </source>
</evidence>
<feature type="domain" description="DUF1731" evidence="1">
    <location>
        <begin position="1"/>
        <end position="28"/>
    </location>
</feature>
<sequence length="30" mass="3507">GQRALPKRLEEAGFAFRWYDLEEALADVVR</sequence>